<evidence type="ECO:0000256" key="3">
    <source>
        <dbReference type="ARBA" id="ARBA00012572"/>
    </source>
</evidence>
<name>A0A3B1AK59_9ZZZZ</name>
<keyword evidence="6" id="KW-0057">Aromatic amino acid biosynthesis</keyword>
<dbReference type="HAMAP" id="MF_00135">
    <property type="entry name" value="PRAI"/>
    <property type="match status" value="1"/>
</dbReference>
<evidence type="ECO:0000313" key="9">
    <source>
        <dbReference type="EMBL" id="VAW93056.1"/>
    </source>
</evidence>
<evidence type="ECO:0000256" key="4">
    <source>
        <dbReference type="ARBA" id="ARBA00022605"/>
    </source>
</evidence>
<evidence type="ECO:0000256" key="1">
    <source>
        <dbReference type="ARBA" id="ARBA00004664"/>
    </source>
</evidence>
<comment type="pathway">
    <text evidence="1">Amino-acid biosynthesis; L-tryptophan biosynthesis; L-tryptophan from chorismate: step 3/5.</text>
</comment>
<keyword evidence="5" id="KW-0822">Tryptophan biosynthesis</keyword>
<dbReference type="EMBL" id="UOFS01000013">
    <property type="protein sequence ID" value="VAW93056.1"/>
    <property type="molecule type" value="Genomic_DNA"/>
</dbReference>
<accession>A0A3B1AK59</accession>
<dbReference type="InterPro" id="IPR013785">
    <property type="entry name" value="Aldolase_TIM"/>
</dbReference>
<dbReference type="NCBIfam" id="NF002299">
    <property type="entry name" value="PRK01222.1-6"/>
    <property type="match status" value="1"/>
</dbReference>
<dbReference type="NCBIfam" id="NF002298">
    <property type="entry name" value="PRK01222.1-4"/>
    <property type="match status" value="1"/>
</dbReference>
<dbReference type="GO" id="GO:0004640">
    <property type="term" value="F:phosphoribosylanthranilate isomerase activity"/>
    <property type="evidence" value="ECO:0007669"/>
    <property type="project" value="UniProtKB-EC"/>
</dbReference>
<dbReference type="UniPathway" id="UPA00035">
    <property type="reaction ID" value="UER00042"/>
</dbReference>
<evidence type="ECO:0000256" key="7">
    <source>
        <dbReference type="ARBA" id="ARBA00023235"/>
    </source>
</evidence>
<dbReference type="PANTHER" id="PTHR42894">
    <property type="entry name" value="N-(5'-PHOSPHORIBOSYL)ANTHRANILATE ISOMERASE"/>
    <property type="match status" value="1"/>
</dbReference>
<dbReference type="CDD" id="cd00405">
    <property type="entry name" value="PRAI"/>
    <property type="match status" value="1"/>
</dbReference>
<evidence type="ECO:0000259" key="8">
    <source>
        <dbReference type="Pfam" id="PF00697"/>
    </source>
</evidence>
<dbReference type="Gene3D" id="3.20.20.70">
    <property type="entry name" value="Aldolase class I"/>
    <property type="match status" value="1"/>
</dbReference>
<dbReference type="Pfam" id="PF00697">
    <property type="entry name" value="PRAI"/>
    <property type="match status" value="1"/>
</dbReference>
<organism evidence="9">
    <name type="scientific">hydrothermal vent metagenome</name>
    <dbReference type="NCBI Taxonomy" id="652676"/>
    <lineage>
        <taxon>unclassified sequences</taxon>
        <taxon>metagenomes</taxon>
        <taxon>ecological metagenomes</taxon>
    </lineage>
</organism>
<evidence type="ECO:0000256" key="5">
    <source>
        <dbReference type="ARBA" id="ARBA00022822"/>
    </source>
</evidence>
<keyword evidence="4" id="KW-0028">Amino-acid biosynthesis</keyword>
<dbReference type="FunFam" id="3.20.20.70:FF:000075">
    <property type="entry name" value="Tryptophan biosynthesis protein TRP1"/>
    <property type="match status" value="1"/>
</dbReference>
<sequence>MNTRIRVKYCGLTNVDNAIFAANLAVDAIGLVFYSKSPRNVELDQAANIISVLPPFVSVVGLFVNPTSEYVEQVISQVSLNVLQFHGDEPEKYCNSFSLPYMKAVRMAPNVDVLTEIERYNSASGILLDSFHDKYAGGTGETFDWSRVPNSSTMPIILAGGLNTSNVADAILKTQPYAVDVSSGIEVSKGIKDNKKMQQFMNEVNLLGSK</sequence>
<dbReference type="PANTHER" id="PTHR42894:SF1">
    <property type="entry name" value="N-(5'-PHOSPHORIBOSYL)ANTHRANILATE ISOMERASE"/>
    <property type="match status" value="1"/>
</dbReference>
<dbReference type="AlphaFoldDB" id="A0A3B1AK59"/>
<comment type="similarity">
    <text evidence="2">Belongs to the TrpF family.</text>
</comment>
<gene>
    <name evidence="9" type="ORF">MNBD_GAMMA22-600</name>
</gene>
<keyword evidence="7 9" id="KW-0413">Isomerase</keyword>
<dbReference type="SUPFAM" id="SSF51366">
    <property type="entry name" value="Ribulose-phoshate binding barrel"/>
    <property type="match status" value="1"/>
</dbReference>
<evidence type="ECO:0000256" key="2">
    <source>
        <dbReference type="ARBA" id="ARBA00007571"/>
    </source>
</evidence>
<dbReference type="GO" id="GO:0000162">
    <property type="term" value="P:L-tryptophan biosynthetic process"/>
    <property type="evidence" value="ECO:0007669"/>
    <property type="project" value="UniProtKB-UniPathway"/>
</dbReference>
<dbReference type="InterPro" id="IPR044643">
    <property type="entry name" value="TrpF_fam"/>
</dbReference>
<protein>
    <recommendedName>
        <fullName evidence="3">phosphoribosylanthranilate isomerase</fullName>
        <ecNumber evidence="3">5.3.1.24</ecNumber>
    </recommendedName>
</protein>
<dbReference type="EC" id="5.3.1.24" evidence="3"/>
<feature type="domain" description="N-(5'phosphoribosyl) anthranilate isomerase (PRAI)" evidence="8">
    <location>
        <begin position="7"/>
        <end position="202"/>
    </location>
</feature>
<reference evidence="9" key="1">
    <citation type="submission" date="2018-06" db="EMBL/GenBank/DDBJ databases">
        <authorList>
            <person name="Zhirakovskaya E."/>
        </authorList>
    </citation>
    <scope>NUCLEOTIDE SEQUENCE</scope>
</reference>
<dbReference type="InterPro" id="IPR001240">
    <property type="entry name" value="PRAI_dom"/>
</dbReference>
<dbReference type="InterPro" id="IPR011060">
    <property type="entry name" value="RibuloseP-bd_barrel"/>
</dbReference>
<proteinExistence type="inferred from homology"/>
<evidence type="ECO:0000256" key="6">
    <source>
        <dbReference type="ARBA" id="ARBA00023141"/>
    </source>
</evidence>